<dbReference type="EMBL" id="VSWD01000005">
    <property type="protein sequence ID" value="KAK3103760.1"/>
    <property type="molecule type" value="Genomic_DNA"/>
</dbReference>
<proteinExistence type="inferred from homology"/>
<dbReference type="PANTHER" id="PTHR12316">
    <property type="entry name" value="NINJURIN-RELATED"/>
    <property type="match status" value="1"/>
</dbReference>
<dbReference type="InterPro" id="IPR007007">
    <property type="entry name" value="Ninjurin"/>
</dbReference>
<comment type="subcellular location">
    <subcellularLocation>
        <location evidence="1">Membrane</location>
        <topology evidence="1">Multi-pass membrane protein</topology>
    </subcellularLocation>
</comment>
<feature type="transmembrane region" description="Helical" evidence="7">
    <location>
        <begin position="120"/>
        <end position="144"/>
    </location>
</feature>
<protein>
    <recommendedName>
        <fullName evidence="10">Ninjurin-1</fullName>
    </recommendedName>
</protein>
<evidence type="ECO:0000313" key="9">
    <source>
        <dbReference type="Proteomes" id="UP001186944"/>
    </source>
</evidence>
<dbReference type="PANTHER" id="PTHR12316:SF17">
    <property type="entry name" value="NINJURIN C, ISOFORM D"/>
    <property type="match status" value="1"/>
</dbReference>
<evidence type="ECO:0000256" key="4">
    <source>
        <dbReference type="ARBA" id="ARBA00022889"/>
    </source>
</evidence>
<evidence type="ECO:0000256" key="3">
    <source>
        <dbReference type="ARBA" id="ARBA00022692"/>
    </source>
</evidence>
<reference evidence="8" key="1">
    <citation type="submission" date="2019-08" db="EMBL/GenBank/DDBJ databases">
        <title>The improved chromosome-level genome for the pearl oyster Pinctada fucata martensii using PacBio sequencing and Hi-C.</title>
        <authorList>
            <person name="Zheng Z."/>
        </authorList>
    </citation>
    <scope>NUCLEOTIDE SEQUENCE</scope>
    <source>
        <strain evidence="8">ZZ-2019</strain>
        <tissue evidence="8">Adductor muscle</tissue>
    </source>
</reference>
<keyword evidence="5 7" id="KW-1133">Transmembrane helix</keyword>
<organism evidence="8 9">
    <name type="scientific">Pinctada imbricata</name>
    <name type="common">Atlantic pearl-oyster</name>
    <name type="synonym">Pinctada martensii</name>
    <dbReference type="NCBI Taxonomy" id="66713"/>
    <lineage>
        <taxon>Eukaryota</taxon>
        <taxon>Metazoa</taxon>
        <taxon>Spiralia</taxon>
        <taxon>Lophotrochozoa</taxon>
        <taxon>Mollusca</taxon>
        <taxon>Bivalvia</taxon>
        <taxon>Autobranchia</taxon>
        <taxon>Pteriomorphia</taxon>
        <taxon>Pterioida</taxon>
        <taxon>Pterioidea</taxon>
        <taxon>Pteriidae</taxon>
        <taxon>Pinctada</taxon>
    </lineage>
</organism>
<evidence type="ECO:0000256" key="6">
    <source>
        <dbReference type="ARBA" id="ARBA00023136"/>
    </source>
</evidence>
<evidence type="ECO:0000256" key="7">
    <source>
        <dbReference type="SAM" id="Phobius"/>
    </source>
</evidence>
<evidence type="ECO:0000256" key="1">
    <source>
        <dbReference type="ARBA" id="ARBA00004141"/>
    </source>
</evidence>
<name>A0AA88YPD1_PINIB</name>
<dbReference type="AlphaFoldDB" id="A0AA88YPD1"/>
<keyword evidence="9" id="KW-1185">Reference proteome</keyword>
<keyword evidence="4" id="KW-0130">Cell adhesion</keyword>
<gene>
    <name evidence="8" type="ORF">FSP39_021697</name>
</gene>
<comment type="similarity">
    <text evidence="2">Belongs to the ninjurin family.</text>
</comment>
<accession>A0AA88YPD1</accession>
<dbReference type="GO" id="GO:0007155">
    <property type="term" value="P:cell adhesion"/>
    <property type="evidence" value="ECO:0007669"/>
    <property type="project" value="UniProtKB-KW"/>
</dbReference>
<dbReference type="Proteomes" id="UP001186944">
    <property type="component" value="Unassembled WGS sequence"/>
</dbReference>
<evidence type="ECO:0000256" key="5">
    <source>
        <dbReference type="ARBA" id="ARBA00022989"/>
    </source>
</evidence>
<dbReference type="Pfam" id="PF04923">
    <property type="entry name" value="Ninjurin"/>
    <property type="match status" value="1"/>
</dbReference>
<keyword evidence="3 7" id="KW-0812">Transmembrane</keyword>
<feature type="transmembrane region" description="Helical" evidence="7">
    <location>
        <begin position="192"/>
        <end position="212"/>
    </location>
</feature>
<comment type="caution">
    <text evidence="8">The sequence shown here is derived from an EMBL/GenBank/DDBJ whole genome shotgun (WGS) entry which is preliminary data.</text>
</comment>
<dbReference type="GO" id="GO:0042246">
    <property type="term" value="P:tissue regeneration"/>
    <property type="evidence" value="ECO:0007669"/>
    <property type="project" value="InterPro"/>
</dbReference>
<evidence type="ECO:0000313" key="8">
    <source>
        <dbReference type="EMBL" id="KAK3103760.1"/>
    </source>
</evidence>
<keyword evidence="6 7" id="KW-0472">Membrane</keyword>
<evidence type="ECO:0008006" key="10">
    <source>
        <dbReference type="Google" id="ProtNLM"/>
    </source>
</evidence>
<evidence type="ECO:0000256" key="2">
    <source>
        <dbReference type="ARBA" id="ARBA00008141"/>
    </source>
</evidence>
<dbReference type="GO" id="GO:0016020">
    <property type="term" value="C:membrane"/>
    <property type="evidence" value="ECO:0007669"/>
    <property type="project" value="UniProtKB-SubCell"/>
</dbReference>
<sequence length="224" mass="24988">MQHINRRDPWAIGANLGRPSDTLVTDGVVILDDVRTTLPLFRLPKDLEERTIVVNNHQMASVQGEDVVDGVFEDETDGKNNTNKYSTRKNFVCSLFDVALMMANLSQLKTVLDQSGSGGSWFFLLVICIGLSIILQIAFAILMLRVWCIERKMEQKCPNHTDSQRGRRKPCCTGNVKSGCCSSELANNLDEIGLFVVFAIIMLNMVIATFGLSRQPENNHSPLQ</sequence>
<feature type="transmembrane region" description="Helical" evidence="7">
    <location>
        <begin position="91"/>
        <end position="108"/>
    </location>
</feature>